<dbReference type="AlphaFoldDB" id="A0AAW0CYE9"/>
<dbReference type="Proteomes" id="UP001362999">
    <property type="component" value="Unassembled WGS sequence"/>
</dbReference>
<dbReference type="PROSITE" id="PS51257">
    <property type="entry name" value="PROKAR_LIPOPROTEIN"/>
    <property type="match status" value="1"/>
</dbReference>
<evidence type="ECO:0000256" key="2">
    <source>
        <dbReference type="SAM" id="SignalP"/>
    </source>
</evidence>
<protein>
    <recommendedName>
        <fullName evidence="5">Transmembrane protein</fullName>
    </recommendedName>
</protein>
<keyword evidence="1" id="KW-0812">Transmembrane</keyword>
<evidence type="ECO:0000256" key="1">
    <source>
        <dbReference type="SAM" id="Phobius"/>
    </source>
</evidence>
<comment type="caution">
    <text evidence="3">The sequence shown here is derived from an EMBL/GenBank/DDBJ whole genome shotgun (WGS) entry which is preliminary data.</text>
</comment>
<accession>A0AAW0CYE9</accession>
<feature type="chain" id="PRO_5043754446" description="Transmembrane protein" evidence="2">
    <location>
        <begin position="26"/>
        <end position="118"/>
    </location>
</feature>
<keyword evidence="1" id="KW-1133">Transmembrane helix</keyword>
<dbReference type="EMBL" id="JAWWNJ010000011">
    <property type="protein sequence ID" value="KAK7044414.1"/>
    <property type="molecule type" value="Genomic_DNA"/>
</dbReference>
<evidence type="ECO:0000313" key="4">
    <source>
        <dbReference type="Proteomes" id="UP001362999"/>
    </source>
</evidence>
<sequence>MRLFFFFPFMSLVALLSCFIHSTAAVPAVLPHVRMAPSMPPAFADSAIPDNSSPPSIISLAESSVIEARTAGNSRLLARKTHFFPNHSSSIPTFRLSPLVVSGSAVLVGLLFVDSGIF</sequence>
<evidence type="ECO:0008006" key="5">
    <source>
        <dbReference type="Google" id="ProtNLM"/>
    </source>
</evidence>
<name>A0AAW0CYE9_9AGAR</name>
<keyword evidence="2" id="KW-0732">Signal</keyword>
<gene>
    <name evidence="3" type="ORF">R3P38DRAFT_2878626</name>
</gene>
<reference evidence="3 4" key="1">
    <citation type="journal article" date="2024" name="J Genomics">
        <title>Draft genome sequencing and assembly of Favolaschia claudopus CIRM-BRFM 2984 isolated from oak limbs.</title>
        <authorList>
            <person name="Navarro D."/>
            <person name="Drula E."/>
            <person name="Chaduli D."/>
            <person name="Cazenave R."/>
            <person name="Ahrendt S."/>
            <person name="Wang J."/>
            <person name="Lipzen A."/>
            <person name="Daum C."/>
            <person name="Barry K."/>
            <person name="Grigoriev I.V."/>
            <person name="Favel A."/>
            <person name="Rosso M.N."/>
            <person name="Martin F."/>
        </authorList>
    </citation>
    <scope>NUCLEOTIDE SEQUENCE [LARGE SCALE GENOMIC DNA]</scope>
    <source>
        <strain evidence="3 4">CIRM-BRFM 2984</strain>
    </source>
</reference>
<feature type="transmembrane region" description="Helical" evidence="1">
    <location>
        <begin position="94"/>
        <end position="113"/>
    </location>
</feature>
<organism evidence="3 4">
    <name type="scientific">Favolaschia claudopus</name>
    <dbReference type="NCBI Taxonomy" id="2862362"/>
    <lineage>
        <taxon>Eukaryota</taxon>
        <taxon>Fungi</taxon>
        <taxon>Dikarya</taxon>
        <taxon>Basidiomycota</taxon>
        <taxon>Agaricomycotina</taxon>
        <taxon>Agaricomycetes</taxon>
        <taxon>Agaricomycetidae</taxon>
        <taxon>Agaricales</taxon>
        <taxon>Marasmiineae</taxon>
        <taxon>Mycenaceae</taxon>
        <taxon>Favolaschia</taxon>
    </lineage>
</organism>
<proteinExistence type="predicted"/>
<feature type="signal peptide" evidence="2">
    <location>
        <begin position="1"/>
        <end position="25"/>
    </location>
</feature>
<evidence type="ECO:0000313" key="3">
    <source>
        <dbReference type="EMBL" id="KAK7044414.1"/>
    </source>
</evidence>
<keyword evidence="1" id="KW-0472">Membrane</keyword>
<keyword evidence="4" id="KW-1185">Reference proteome</keyword>